<dbReference type="EMBL" id="LN794158">
    <property type="protein sequence ID" value="CEN56774.1"/>
    <property type="molecule type" value="Genomic_DNA"/>
</dbReference>
<reference evidence="14" key="1">
    <citation type="submission" date="2014-12" db="EMBL/GenBank/DDBJ databases">
        <authorList>
            <person name="Salcher M.M."/>
        </authorList>
    </citation>
    <scope>NUCLEOTIDE SEQUENCE [LARGE SCALE GENOMIC DNA]</scope>
    <source>
        <strain evidence="14">MMS-10A-171</strain>
    </source>
</reference>
<comment type="pathway">
    <text evidence="11">Cell wall biogenesis; peptidoglycan biosynthesis.</text>
</comment>
<dbReference type="HOGENOM" id="CLU_006354_1_0_4"/>
<evidence type="ECO:0000256" key="4">
    <source>
        <dbReference type="ARBA" id="ARBA00022679"/>
    </source>
</evidence>
<evidence type="ECO:0000256" key="9">
    <source>
        <dbReference type="ARBA" id="ARBA00023136"/>
    </source>
</evidence>
<evidence type="ECO:0000256" key="8">
    <source>
        <dbReference type="ARBA" id="ARBA00022989"/>
    </source>
</evidence>
<evidence type="ECO:0000256" key="1">
    <source>
        <dbReference type="ARBA" id="ARBA00022475"/>
    </source>
</evidence>
<keyword evidence="7 11" id="KW-0573">Peptidoglycan synthesis</keyword>
<keyword evidence="14" id="KW-1185">Reference proteome</keyword>
<evidence type="ECO:0000256" key="10">
    <source>
        <dbReference type="ARBA" id="ARBA00023316"/>
    </source>
</evidence>
<keyword evidence="10 11" id="KW-0961">Cell wall biogenesis/degradation</keyword>
<keyword evidence="9 11" id="KW-0472">Membrane</keyword>
<dbReference type="GO" id="GO:0016763">
    <property type="term" value="F:pentosyltransferase activity"/>
    <property type="evidence" value="ECO:0007669"/>
    <property type="project" value="InterPro"/>
</dbReference>
<dbReference type="Proteomes" id="UP000056322">
    <property type="component" value="Chromosome 1"/>
</dbReference>
<proteinExistence type="inferred from homology"/>
<evidence type="ECO:0000313" key="14">
    <source>
        <dbReference type="Proteomes" id="UP000056322"/>
    </source>
</evidence>
<evidence type="ECO:0000313" key="13">
    <source>
        <dbReference type="EMBL" id="CEN56774.1"/>
    </source>
</evidence>
<dbReference type="OrthoDB" id="9766909at2"/>
<name>A0A0B7J296_9PROT</name>
<dbReference type="GO" id="GO:0008360">
    <property type="term" value="P:regulation of cell shape"/>
    <property type="evidence" value="ECO:0007669"/>
    <property type="project" value="UniProtKB-KW"/>
</dbReference>
<dbReference type="AlphaFoldDB" id="A0A0B7J296"/>
<keyword evidence="8 11" id="KW-1133">Transmembrane helix</keyword>
<evidence type="ECO:0000256" key="6">
    <source>
        <dbReference type="ARBA" id="ARBA00022960"/>
    </source>
</evidence>
<dbReference type="InterPro" id="IPR036950">
    <property type="entry name" value="PBP_transglycosylase"/>
</dbReference>
<dbReference type="GO" id="GO:0009252">
    <property type="term" value="P:peptidoglycan biosynthetic process"/>
    <property type="evidence" value="ECO:0007669"/>
    <property type="project" value="UniProtKB-UniRule"/>
</dbReference>
<comment type="similarity">
    <text evidence="11">Belongs to the glycosyltransferase 51 family.</text>
</comment>
<evidence type="ECO:0000256" key="7">
    <source>
        <dbReference type="ARBA" id="ARBA00022984"/>
    </source>
</evidence>
<dbReference type="NCBIfam" id="TIGR02070">
    <property type="entry name" value="mono_pep_trsgly"/>
    <property type="match status" value="1"/>
</dbReference>
<keyword evidence="6 11" id="KW-0133">Cell shape</keyword>
<dbReference type="GO" id="GO:0009274">
    <property type="term" value="C:peptidoglycan-based cell wall"/>
    <property type="evidence" value="ECO:0007669"/>
    <property type="project" value="InterPro"/>
</dbReference>
<comment type="function">
    <text evidence="11">Peptidoglycan polymerase that catalyzes glycan chain elongation from lipid-linked precursors.</text>
</comment>
<evidence type="ECO:0000256" key="11">
    <source>
        <dbReference type="HAMAP-Rule" id="MF_00766"/>
    </source>
</evidence>
<evidence type="ECO:0000256" key="2">
    <source>
        <dbReference type="ARBA" id="ARBA00022519"/>
    </source>
</evidence>
<accession>A0A0B7J296</accession>
<dbReference type="RefSeq" id="WP_045751807.1">
    <property type="nucleotide sequence ID" value="NZ_LN794158.1"/>
</dbReference>
<dbReference type="EC" id="2.4.99.28" evidence="11"/>
<evidence type="ECO:0000256" key="5">
    <source>
        <dbReference type="ARBA" id="ARBA00022692"/>
    </source>
</evidence>
<protein>
    <recommendedName>
        <fullName evidence="11">Biosynthetic peptidoglycan transglycosylase</fullName>
        <ecNumber evidence="11">2.4.99.28</ecNumber>
    </recommendedName>
    <alternativeName>
        <fullName evidence="11">Glycan polymerase</fullName>
    </alternativeName>
    <alternativeName>
        <fullName evidence="11">Peptidoglycan glycosyltransferase MtgA</fullName>
        <shortName evidence="11">PGT</shortName>
    </alternativeName>
</protein>
<dbReference type="InterPro" id="IPR011812">
    <property type="entry name" value="Pep_trsgly"/>
</dbReference>
<comment type="subcellular location">
    <subcellularLocation>
        <location evidence="11">Cell inner membrane</location>
        <topology evidence="11">Single-pass membrane protein</topology>
    </subcellularLocation>
</comment>
<dbReference type="SUPFAM" id="SSF53955">
    <property type="entry name" value="Lysozyme-like"/>
    <property type="match status" value="1"/>
</dbReference>
<dbReference type="InterPro" id="IPR001264">
    <property type="entry name" value="Glyco_trans_51"/>
</dbReference>
<dbReference type="GO" id="GO:0071555">
    <property type="term" value="P:cell wall organization"/>
    <property type="evidence" value="ECO:0007669"/>
    <property type="project" value="UniProtKB-KW"/>
</dbReference>
<keyword evidence="5 11" id="KW-0812">Transmembrane</keyword>
<dbReference type="PANTHER" id="PTHR30400">
    <property type="entry name" value="MONOFUNCTIONAL BIOSYNTHETIC PEPTIDOGLYCAN TRANSGLYCOSYLASE"/>
    <property type="match status" value="1"/>
</dbReference>
<organism evidence="13 14">
    <name type="scientific">Candidatus Methylopumilus turicensis</name>
    <dbReference type="NCBI Taxonomy" id="1581680"/>
    <lineage>
        <taxon>Bacteria</taxon>
        <taxon>Pseudomonadati</taxon>
        <taxon>Pseudomonadota</taxon>
        <taxon>Betaproteobacteria</taxon>
        <taxon>Nitrosomonadales</taxon>
        <taxon>Methylophilaceae</taxon>
        <taxon>Candidatus Methylopumilus</taxon>
    </lineage>
</organism>
<evidence type="ECO:0000256" key="3">
    <source>
        <dbReference type="ARBA" id="ARBA00022676"/>
    </source>
</evidence>
<keyword evidence="3 11" id="KW-0328">Glycosyltransferase</keyword>
<feature type="domain" description="Glycosyl transferase family 51" evidence="12">
    <location>
        <begin position="58"/>
        <end position="224"/>
    </location>
</feature>
<dbReference type="Pfam" id="PF00912">
    <property type="entry name" value="Transgly"/>
    <property type="match status" value="1"/>
</dbReference>
<comment type="catalytic activity">
    <reaction evidence="11">
        <text>[GlcNAc-(1-&gt;4)-Mur2Ac(oyl-L-Ala-gamma-D-Glu-L-Lys-D-Ala-D-Ala)](n)-di-trans,octa-cis-undecaprenyl diphosphate + beta-D-GlcNAc-(1-&gt;4)-Mur2Ac(oyl-L-Ala-gamma-D-Glu-L-Lys-D-Ala-D-Ala)-di-trans,octa-cis-undecaprenyl diphosphate = [GlcNAc-(1-&gt;4)-Mur2Ac(oyl-L-Ala-gamma-D-Glu-L-Lys-D-Ala-D-Ala)](n+1)-di-trans,octa-cis-undecaprenyl diphosphate + di-trans,octa-cis-undecaprenyl diphosphate + H(+)</text>
        <dbReference type="Rhea" id="RHEA:23708"/>
        <dbReference type="Rhea" id="RHEA-COMP:9602"/>
        <dbReference type="Rhea" id="RHEA-COMP:9603"/>
        <dbReference type="ChEBI" id="CHEBI:15378"/>
        <dbReference type="ChEBI" id="CHEBI:58405"/>
        <dbReference type="ChEBI" id="CHEBI:60033"/>
        <dbReference type="ChEBI" id="CHEBI:78435"/>
        <dbReference type="EC" id="2.4.99.28"/>
    </reaction>
</comment>
<dbReference type="Gene3D" id="1.10.3810.10">
    <property type="entry name" value="Biosynthetic peptidoglycan transglycosylase-like"/>
    <property type="match status" value="1"/>
</dbReference>
<feature type="transmembrane region" description="Helical" evidence="11">
    <location>
        <begin position="12"/>
        <end position="34"/>
    </location>
</feature>
<evidence type="ECO:0000259" key="12">
    <source>
        <dbReference type="Pfam" id="PF00912"/>
    </source>
</evidence>
<dbReference type="GO" id="GO:0008955">
    <property type="term" value="F:peptidoglycan glycosyltransferase activity"/>
    <property type="evidence" value="ECO:0007669"/>
    <property type="project" value="UniProtKB-UniRule"/>
</dbReference>
<keyword evidence="2 11" id="KW-0997">Cell inner membrane</keyword>
<keyword evidence="4 11" id="KW-0808">Transferase</keyword>
<sequence>MRVSPTFWRVLKWLGIIIVMYQLWIFLHICWWINHNPSTSAFMEDRLEVLQESNPDAVLKHRWVDYKKISPNLKRALIAAEDAKFVDHEGFDWDGIQKAYEKNIKKGKVVAGGSTISQQLAKNLFLSTKRTPWRKAEEAMITVMLEATMSKRRIFEIYLNVIEWGNGIFGAEAAAKYYYHTSAKNLSANQAAKLAAMVPNPRYYDKHRQAKGLIRKTRIIEARMNSAEIP</sequence>
<dbReference type="GO" id="GO:0005886">
    <property type="term" value="C:plasma membrane"/>
    <property type="evidence" value="ECO:0007669"/>
    <property type="project" value="UniProtKB-SubCell"/>
</dbReference>
<dbReference type="KEGG" id="mbac:BN1209_1737"/>
<dbReference type="HAMAP" id="MF_00766">
    <property type="entry name" value="PGT_MtgA"/>
    <property type="match status" value="1"/>
</dbReference>
<keyword evidence="1 11" id="KW-1003">Cell membrane</keyword>
<gene>
    <name evidence="11 13" type="primary">mtgA</name>
    <name evidence="13" type="ORF">BN1209_1737</name>
</gene>
<dbReference type="PANTHER" id="PTHR30400:SF0">
    <property type="entry name" value="BIOSYNTHETIC PEPTIDOGLYCAN TRANSGLYCOSYLASE"/>
    <property type="match status" value="1"/>
</dbReference>
<dbReference type="UniPathway" id="UPA00219"/>
<dbReference type="STRING" id="1581680.BN1209_1737"/>
<dbReference type="InterPro" id="IPR023346">
    <property type="entry name" value="Lysozyme-like_dom_sf"/>
</dbReference>